<evidence type="ECO:0000259" key="13">
    <source>
        <dbReference type="PROSITE" id="PS51352"/>
    </source>
</evidence>
<keyword evidence="4 11" id="KW-0732">Signal</keyword>
<dbReference type="InterPro" id="IPR040986">
    <property type="entry name" value="QSOX_FAD-bd_dom"/>
</dbReference>
<evidence type="ECO:0000256" key="6">
    <source>
        <dbReference type="ARBA" id="ARBA00023002"/>
    </source>
</evidence>
<keyword evidence="10" id="KW-0472">Membrane</keyword>
<dbReference type="FunFam" id="1.20.120.310:FF:000001">
    <property type="entry name" value="Sulfhydryl oxidase"/>
    <property type="match status" value="1"/>
</dbReference>
<organism evidence="14 15">
    <name type="scientific">Asbolus verrucosus</name>
    <name type="common">Desert ironclad beetle</name>
    <dbReference type="NCBI Taxonomy" id="1661398"/>
    <lineage>
        <taxon>Eukaryota</taxon>
        <taxon>Metazoa</taxon>
        <taxon>Ecdysozoa</taxon>
        <taxon>Arthropoda</taxon>
        <taxon>Hexapoda</taxon>
        <taxon>Insecta</taxon>
        <taxon>Pterygota</taxon>
        <taxon>Neoptera</taxon>
        <taxon>Endopterygota</taxon>
        <taxon>Coleoptera</taxon>
        <taxon>Polyphaga</taxon>
        <taxon>Cucujiformia</taxon>
        <taxon>Tenebrionidae</taxon>
        <taxon>Pimeliinae</taxon>
        <taxon>Asbolus</taxon>
    </lineage>
</organism>
<dbReference type="EMBL" id="QDEB01054210">
    <property type="protein sequence ID" value="RZC37276.1"/>
    <property type="molecule type" value="Genomic_DNA"/>
</dbReference>
<dbReference type="AlphaFoldDB" id="A0A482VX53"/>
<protein>
    <recommendedName>
        <fullName evidence="10">Sulfhydryl oxidase</fullName>
        <ecNumber evidence="10">1.8.3.2</ecNumber>
    </recommendedName>
</protein>
<keyword evidence="7" id="KW-1015">Disulfide bond</keyword>
<keyword evidence="6 10" id="KW-0560">Oxidoreductase</keyword>
<dbReference type="GO" id="GO:0006457">
    <property type="term" value="P:protein folding"/>
    <property type="evidence" value="ECO:0007669"/>
    <property type="project" value="TreeGrafter"/>
</dbReference>
<evidence type="ECO:0000256" key="1">
    <source>
        <dbReference type="ARBA" id="ARBA00001974"/>
    </source>
</evidence>
<evidence type="ECO:0000256" key="3">
    <source>
        <dbReference type="ARBA" id="ARBA00022630"/>
    </source>
</evidence>
<comment type="caution">
    <text evidence="14">The sequence shown here is derived from an EMBL/GenBank/DDBJ whole genome shotgun (WGS) entry which is preliminary data.</text>
</comment>
<dbReference type="GO" id="GO:0003756">
    <property type="term" value="F:protein disulfide isomerase activity"/>
    <property type="evidence" value="ECO:0007669"/>
    <property type="project" value="TreeGrafter"/>
</dbReference>
<dbReference type="PROSITE" id="PS51324">
    <property type="entry name" value="ERV_ALR"/>
    <property type="match status" value="1"/>
</dbReference>
<dbReference type="OrthoDB" id="59470at2759"/>
<gene>
    <name evidence="14" type="ORF">BDFB_007047</name>
</gene>
<comment type="function">
    <text evidence="10">Catalyzes the oxidation of sulfhydryl groups in peptide and protein thiols to disulfides with the reduction of oxygen to hydrogen peroxide.</text>
</comment>
<dbReference type="PANTHER" id="PTHR22897:SF8">
    <property type="entry name" value="SULFHYDRYL OXIDASE"/>
    <property type="match status" value="1"/>
</dbReference>
<keyword evidence="15" id="KW-1185">Reference proteome</keyword>
<feature type="chain" id="PRO_5019861645" description="Sulfhydryl oxidase" evidence="11">
    <location>
        <begin position="21"/>
        <end position="641"/>
    </location>
</feature>
<feature type="domain" description="Thioredoxin" evidence="13">
    <location>
        <begin position="15"/>
        <end position="174"/>
    </location>
</feature>
<comment type="similarity">
    <text evidence="2 10">Belongs to the quiescin-sulfhydryl oxidase (QSOX) family.</text>
</comment>
<feature type="transmembrane region" description="Helical" evidence="10">
    <location>
        <begin position="606"/>
        <end position="624"/>
    </location>
</feature>
<accession>A0A482VX53</accession>
<dbReference type="Pfam" id="PF04777">
    <property type="entry name" value="Evr1_Alr"/>
    <property type="match status" value="1"/>
</dbReference>
<dbReference type="FunFam" id="3.40.30.10:FF:000073">
    <property type="entry name" value="Sulfhydryl oxidase"/>
    <property type="match status" value="1"/>
</dbReference>
<dbReference type="InterPro" id="IPR017905">
    <property type="entry name" value="ERV/ALR_sulphydryl_oxidase"/>
</dbReference>
<evidence type="ECO:0000256" key="4">
    <source>
        <dbReference type="ARBA" id="ARBA00022729"/>
    </source>
</evidence>
<proteinExistence type="inferred from homology"/>
<dbReference type="GO" id="GO:0000139">
    <property type="term" value="C:Golgi membrane"/>
    <property type="evidence" value="ECO:0007669"/>
    <property type="project" value="TreeGrafter"/>
</dbReference>
<dbReference type="Pfam" id="PF18108">
    <property type="entry name" value="QSOX_Trx1"/>
    <property type="match status" value="1"/>
</dbReference>
<evidence type="ECO:0000256" key="7">
    <source>
        <dbReference type="ARBA" id="ARBA00023157"/>
    </source>
</evidence>
<evidence type="ECO:0000256" key="5">
    <source>
        <dbReference type="ARBA" id="ARBA00022827"/>
    </source>
</evidence>
<keyword evidence="5 10" id="KW-0274">FAD</keyword>
<evidence type="ECO:0000256" key="10">
    <source>
        <dbReference type="RuleBase" id="RU371123"/>
    </source>
</evidence>
<feature type="signal peptide" evidence="11">
    <location>
        <begin position="1"/>
        <end position="20"/>
    </location>
</feature>
<dbReference type="FunFam" id="3.40.30.10:FF:000080">
    <property type="entry name" value="Sulfhydryl oxidase"/>
    <property type="match status" value="1"/>
</dbReference>
<dbReference type="STRING" id="1661398.A0A482VX53"/>
<dbReference type="GO" id="GO:0016971">
    <property type="term" value="F:flavin-dependent sulfhydryl oxidase activity"/>
    <property type="evidence" value="ECO:0007669"/>
    <property type="project" value="InterPro"/>
</dbReference>
<dbReference type="Pfam" id="PF00085">
    <property type="entry name" value="Thioredoxin"/>
    <property type="match status" value="1"/>
</dbReference>
<evidence type="ECO:0000313" key="14">
    <source>
        <dbReference type="EMBL" id="RZC37276.1"/>
    </source>
</evidence>
<dbReference type="InterPro" id="IPR036249">
    <property type="entry name" value="Thioredoxin-like_sf"/>
</dbReference>
<dbReference type="SUPFAM" id="SSF52833">
    <property type="entry name" value="Thioredoxin-like"/>
    <property type="match status" value="1"/>
</dbReference>
<dbReference type="Gene3D" id="3.40.30.10">
    <property type="entry name" value="Glutaredoxin"/>
    <property type="match status" value="2"/>
</dbReference>
<evidence type="ECO:0000256" key="11">
    <source>
        <dbReference type="SAM" id="SignalP"/>
    </source>
</evidence>
<reference evidence="14 15" key="1">
    <citation type="submission" date="2017-03" db="EMBL/GenBank/DDBJ databases">
        <title>Genome of the blue death feigning beetle - Asbolus verrucosus.</title>
        <authorList>
            <person name="Rider S.D."/>
        </authorList>
    </citation>
    <scope>NUCLEOTIDE SEQUENCE [LARGE SCALE GENOMIC DNA]</scope>
    <source>
        <strain evidence="14">Butters</strain>
        <tissue evidence="14">Head and leg muscle</tissue>
    </source>
</reference>
<dbReference type="InterPro" id="IPR036774">
    <property type="entry name" value="ERV/ALR_sulphydryl_oxid_sf"/>
</dbReference>
<dbReference type="CDD" id="cd02992">
    <property type="entry name" value="PDI_a_QSOX"/>
    <property type="match status" value="1"/>
</dbReference>
<dbReference type="InterPro" id="IPR039798">
    <property type="entry name" value="Sulfhydryl_oxidase"/>
</dbReference>
<dbReference type="FunFam" id="1.20.120.1960:FF:000001">
    <property type="entry name" value="Sulfhydryl oxidase"/>
    <property type="match status" value="1"/>
</dbReference>
<dbReference type="PANTHER" id="PTHR22897">
    <property type="entry name" value="QUIESCIN Q6-RELATED SULFHYDRYL OXIDASE"/>
    <property type="match status" value="1"/>
</dbReference>
<dbReference type="Pfam" id="PF18371">
    <property type="entry name" value="FAD_SOX"/>
    <property type="match status" value="1"/>
</dbReference>
<evidence type="ECO:0000256" key="2">
    <source>
        <dbReference type="ARBA" id="ARBA00006041"/>
    </source>
</evidence>
<dbReference type="Gene3D" id="1.20.120.310">
    <property type="entry name" value="ERV/ALR sulfhydryl oxidase domain"/>
    <property type="match status" value="1"/>
</dbReference>
<feature type="domain" description="ERV/ALR sulfhydryl oxidase" evidence="12">
    <location>
        <begin position="430"/>
        <end position="536"/>
    </location>
</feature>
<sequence>MKPTGIIYIIAFFLALSVHNANNASLSIYEQKKYKQFLEGQGLYTAEDDVVILTVHNFKTEVMGSPQAWVVEFYNSWCGFCQRFAPSWKALGTDVKGWSDLVKIAALDCSVDDNTPICREYEIMAYPTLRYFHENYVPGPQNIGVVVTKGDDVNSHRHFLIERMMTEQMEQRGLMYPNLLPYTHSDTSHLFDSIPHSTQYGFLIIEEPETYLGAEVALDLHKTPNIIVRYAFSNNSDLVSHFRINKFPVVISLDHNNNHQIFNIGSNSREQLKAVIGNFLLSKRIKVTDDTPKNKEIFTGKWLDAEVPDMSSLIQERARQALKERIKKMGDVVFQMDLETALRFSLKHEVATVKTIQGEKLDVLKNYLTILRKYFPFGQGGQLFLSELLMAVSNTNQIKGSKVAEIISRAEEEDSLVFSSPQQWLACKGSSPSYRGYPCGLWKLFHYLTVNAADQNINNRIANPLEVLGVMHGYVKNFFGCADCSQHFQDMALKKGMRNVSSLDSSVLWLWMAHNEVNKRLAGDQTEDPEYPKYQFPMKERCPQCRNGDNTWNLVEVFRYMKHMYSNINVRYIGSDTRILHVGLEGKSAASGPGSVFKALDMSMCFILYVCSFLLLTVLIRMFLKRGYRKKPYVHDLLGKV</sequence>
<dbReference type="SUPFAM" id="SSF69000">
    <property type="entry name" value="FAD-dependent thiol oxidase"/>
    <property type="match status" value="1"/>
</dbReference>
<evidence type="ECO:0000259" key="12">
    <source>
        <dbReference type="PROSITE" id="PS51324"/>
    </source>
</evidence>
<evidence type="ECO:0000256" key="8">
    <source>
        <dbReference type="ARBA" id="ARBA00023180"/>
    </source>
</evidence>
<dbReference type="Proteomes" id="UP000292052">
    <property type="component" value="Unassembled WGS sequence"/>
</dbReference>
<dbReference type="PROSITE" id="PS51352">
    <property type="entry name" value="THIOREDOXIN_2"/>
    <property type="match status" value="1"/>
</dbReference>
<keyword evidence="10" id="KW-1133">Transmembrane helix</keyword>
<evidence type="ECO:0000256" key="9">
    <source>
        <dbReference type="ARBA" id="ARBA00048864"/>
    </source>
</evidence>
<comment type="catalytic activity">
    <reaction evidence="9 10">
        <text>2 R'C(R)SH + O2 = R'C(R)S-S(R)CR' + H2O2</text>
        <dbReference type="Rhea" id="RHEA:17357"/>
        <dbReference type="ChEBI" id="CHEBI:15379"/>
        <dbReference type="ChEBI" id="CHEBI:16240"/>
        <dbReference type="ChEBI" id="CHEBI:16520"/>
        <dbReference type="ChEBI" id="CHEBI:17412"/>
        <dbReference type="EC" id="1.8.3.2"/>
    </reaction>
</comment>
<keyword evidence="10" id="KW-0812">Transmembrane</keyword>
<keyword evidence="8" id="KW-0325">Glycoprotein</keyword>
<comment type="cofactor">
    <cofactor evidence="1 10">
        <name>FAD</name>
        <dbReference type="ChEBI" id="CHEBI:57692"/>
    </cofactor>
</comment>
<dbReference type="Gene3D" id="1.20.120.1960">
    <property type="entry name" value="QSOX sulfhydryl oxidase domain"/>
    <property type="match status" value="1"/>
</dbReference>
<dbReference type="EC" id="1.8.3.2" evidence="10"/>
<evidence type="ECO:0000313" key="15">
    <source>
        <dbReference type="Proteomes" id="UP000292052"/>
    </source>
</evidence>
<dbReference type="InterPro" id="IPR041269">
    <property type="entry name" value="QSOX_Trx1"/>
</dbReference>
<dbReference type="GO" id="GO:0005615">
    <property type="term" value="C:extracellular space"/>
    <property type="evidence" value="ECO:0007669"/>
    <property type="project" value="TreeGrafter"/>
</dbReference>
<dbReference type="InterPro" id="IPR042568">
    <property type="entry name" value="QSOX_FAD-bd_sf"/>
</dbReference>
<dbReference type="InterPro" id="IPR013766">
    <property type="entry name" value="Thioredoxin_domain"/>
</dbReference>
<name>A0A482VX53_ASBVE</name>
<keyword evidence="3 10" id="KW-0285">Flavoprotein</keyword>